<evidence type="ECO:0000256" key="1">
    <source>
        <dbReference type="SAM" id="MobiDB-lite"/>
    </source>
</evidence>
<dbReference type="EMBL" id="JAFLNC010000001">
    <property type="protein sequence ID" value="MBO0332296.1"/>
    <property type="molecule type" value="Genomic_DNA"/>
</dbReference>
<name>A0ABS3F1A6_9PROT</name>
<evidence type="ECO:0000313" key="3">
    <source>
        <dbReference type="EMBL" id="MBO0332296.1"/>
    </source>
</evidence>
<evidence type="ECO:0000313" key="4">
    <source>
        <dbReference type="Proteomes" id="UP000664761"/>
    </source>
</evidence>
<organism evidence="3 4">
    <name type="scientific">Sneathiella sedimenti</name>
    <dbReference type="NCBI Taxonomy" id="2816034"/>
    <lineage>
        <taxon>Bacteria</taxon>
        <taxon>Pseudomonadati</taxon>
        <taxon>Pseudomonadota</taxon>
        <taxon>Alphaproteobacteria</taxon>
        <taxon>Sneathiellales</taxon>
        <taxon>Sneathiellaceae</taxon>
        <taxon>Sneathiella</taxon>
    </lineage>
</organism>
<feature type="signal peptide" evidence="2">
    <location>
        <begin position="1"/>
        <end position="19"/>
    </location>
</feature>
<gene>
    <name evidence="3" type="ORF">J0X12_01630</name>
</gene>
<keyword evidence="2" id="KW-0732">Signal</keyword>
<reference evidence="3 4" key="1">
    <citation type="submission" date="2021-03" db="EMBL/GenBank/DDBJ databases">
        <title>Sneathiella sp. CAU 1612 isolated from Kang Won-do.</title>
        <authorList>
            <person name="Kim W."/>
        </authorList>
    </citation>
    <scope>NUCLEOTIDE SEQUENCE [LARGE SCALE GENOMIC DNA]</scope>
    <source>
        <strain evidence="3 4">CAU 1612</strain>
    </source>
</reference>
<keyword evidence="4" id="KW-1185">Reference proteome</keyword>
<proteinExistence type="predicted"/>
<accession>A0ABS3F1A6</accession>
<sequence length="56" mass="6119">MIRIRCLSVAAMASLLIQAAEERHTAFGRSGAPANENIGEPHTQYHSKAQKKGQSR</sequence>
<comment type="caution">
    <text evidence="3">The sequence shown here is derived from an EMBL/GenBank/DDBJ whole genome shotgun (WGS) entry which is preliminary data.</text>
</comment>
<protein>
    <submittedName>
        <fullName evidence="3">Uncharacterized protein</fullName>
    </submittedName>
</protein>
<dbReference type="Proteomes" id="UP000664761">
    <property type="component" value="Unassembled WGS sequence"/>
</dbReference>
<feature type="region of interest" description="Disordered" evidence="1">
    <location>
        <begin position="25"/>
        <end position="56"/>
    </location>
</feature>
<dbReference type="RefSeq" id="WP_207041348.1">
    <property type="nucleotide sequence ID" value="NZ_JAFLNC010000001.1"/>
</dbReference>
<evidence type="ECO:0000256" key="2">
    <source>
        <dbReference type="SAM" id="SignalP"/>
    </source>
</evidence>
<feature type="chain" id="PRO_5046936533" evidence="2">
    <location>
        <begin position="20"/>
        <end position="56"/>
    </location>
</feature>